<keyword evidence="10" id="KW-0808">Transferase</keyword>
<dbReference type="InterPro" id="IPR013534">
    <property type="entry name" value="Starch_synth_cat_dom"/>
</dbReference>
<dbReference type="HAMAP" id="MF_00484">
    <property type="entry name" value="Glycogen_synth"/>
    <property type="match status" value="1"/>
</dbReference>
<gene>
    <name evidence="24" type="ORF">F2Q68_00033318</name>
</gene>
<organism evidence="24 25">
    <name type="scientific">Brassica cretica</name>
    <name type="common">Mustard</name>
    <dbReference type="NCBI Taxonomy" id="69181"/>
    <lineage>
        <taxon>Eukaryota</taxon>
        <taxon>Viridiplantae</taxon>
        <taxon>Streptophyta</taxon>
        <taxon>Embryophyta</taxon>
        <taxon>Tracheophyta</taxon>
        <taxon>Spermatophyta</taxon>
        <taxon>Magnoliopsida</taxon>
        <taxon>eudicotyledons</taxon>
        <taxon>Gunneridae</taxon>
        <taxon>Pentapetalae</taxon>
        <taxon>rosids</taxon>
        <taxon>malvids</taxon>
        <taxon>Brassicales</taxon>
        <taxon>Brassicaceae</taxon>
        <taxon>Brassiceae</taxon>
        <taxon>Brassica</taxon>
    </lineage>
</organism>
<feature type="signal peptide" evidence="22">
    <location>
        <begin position="1"/>
        <end position="23"/>
    </location>
</feature>
<evidence type="ECO:0000256" key="5">
    <source>
        <dbReference type="ARBA" id="ARBA00010281"/>
    </source>
</evidence>
<keyword evidence="11 17" id="KW-0479">Metal-binding</keyword>
<evidence type="ECO:0000256" key="16">
    <source>
        <dbReference type="PIRSR" id="PIRSR600823-1"/>
    </source>
</evidence>
<evidence type="ECO:0000256" key="12">
    <source>
        <dbReference type="ARBA" id="ARBA00022922"/>
    </source>
</evidence>
<evidence type="ECO:0000313" key="25">
    <source>
        <dbReference type="Proteomes" id="UP000712281"/>
    </source>
</evidence>
<dbReference type="Gene3D" id="3.40.50.2000">
    <property type="entry name" value="Glycogen Phosphorylase B"/>
    <property type="match status" value="3"/>
</dbReference>
<keyword evidence="8" id="KW-0349">Heme</keyword>
<keyword evidence="12" id="KW-0750">Starch biosynthesis</keyword>
<keyword evidence="7" id="KW-0575">Peroxidase</keyword>
<evidence type="ECO:0000256" key="8">
    <source>
        <dbReference type="ARBA" id="ARBA00022617"/>
    </source>
</evidence>
<dbReference type="FunFam" id="3.40.50.2000:FF:000025">
    <property type="entry name" value="Starch synthase, chloroplastic/amyloplastic"/>
    <property type="match status" value="1"/>
</dbReference>
<dbReference type="EC" id="1.11.1.7" evidence="6"/>
<evidence type="ECO:0000256" key="19">
    <source>
        <dbReference type="PIRSR" id="PIRSR600823-5"/>
    </source>
</evidence>
<keyword evidence="9" id="KW-0328">Glycosyltransferase</keyword>
<feature type="binding site" evidence="17">
    <location>
        <position position="76"/>
    </location>
    <ligand>
        <name>Ca(2+)</name>
        <dbReference type="ChEBI" id="CHEBI:29108"/>
        <label>1</label>
    </ligand>
</feature>
<feature type="domain" description="Plant heme peroxidase family profile" evidence="23">
    <location>
        <begin position="25"/>
        <end position="152"/>
    </location>
</feature>
<feature type="region of interest" description="Disordered" evidence="21">
    <location>
        <begin position="222"/>
        <end position="251"/>
    </location>
</feature>
<evidence type="ECO:0000256" key="15">
    <source>
        <dbReference type="ARBA" id="ARBA00023004"/>
    </source>
</evidence>
<evidence type="ECO:0000259" key="23">
    <source>
        <dbReference type="PROSITE" id="PS50873"/>
    </source>
</evidence>
<evidence type="ECO:0000256" key="20">
    <source>
        <dbReference type="RuleBase" id="RU004241"/>
    </source>
</evidence>
<evidence type="ECO:0000256" key="11">
    <source>
        <dbReference type="ARBA" id="ARBA00022723"/>
    </source>
</evidence>
<feature type="disulfide bond" evidence="19">
    <location>
        <begin position="68"/>
        <end position="73"/>
    </location>
</feature>
<comment type="similarity">
    <text evidence="5">Belongs to the glycosyltransferase 1 family. Bacterial/plant glycogen synthase subfamily.</text>
</comment>
<dbReference type="Pfam" id="PF13692">
    <property type="entry name" value="Glyco_trans_1_4"/>
    <property type="match status" value="1"/>
</dbReference>
<dbReference type="PROSITE" id="PS00436">
    <property type="entry name" value="PEROXIDASE_2"/>
    <property type="match status" value="1"/>
</dbReference>
<dbReference type="GO" id="GO:0004373">
    <property type="term" value="F:alpha-1,4-glucan glucosyltransferase (UDP-glucose donor) activity"/>
    <property type="evidence" value="ECO:0007669"/>
    <property type="project" value="InterPro"/>
</dbReference>
<keyword evidence="15" id="KW-0408">Iron</keyword>
<evidence type="ECO:0000256" key="1">
    <source>
        <dbReference type="ARBA" id="ARBA00000189"/>
    </source>
</evidence>
<dbReference type="PANTHER" id="PTHR45825">
    <property type="entry name" value="GRANULE-BOUND STARCH SYNTHASE 1, CHLOROPLASTIC/AMYLOPLASTIC"/>
    <property type="match status" value="1"/>
</dbReference>
<feature type="binding site" evidence="17">
    <location>
        <position position="70"/>
    </location>
    <ligand>
        <name>Ca(2+)</name>
        <dbReference type="ChEBI" id="CHEBI:29108"/>
        <label>1</label>
    </ligand>
</feature>
<accession>A0A8S9GA79</accession>
<dbReference type="InterPro" id="IPR000823">
    <property type="entry name" value="Peroxidase_pln"/>
</dbReference>
<keyword evidence="14" id="KW-0560">Oxidoreductase</keyword>
<dbReference type="AlphaFoldDB" id="A0A8S9GA79"/>
<evidence type="ECO:0000256" key="22">
    <source>
        <dbReference type="SAM" id="SignalP"/>
    </source>
</evidence>
<evidence type="ECO:0000313" key="24">
    <source>
        <dbReference type="EMBL" id="KAF2541348.1"/>
    </source>
</evidence>
<comment type="caution">
    <text evidence="24">The sequence shown here is derived from an EMBL/GenBank/DDBJ whole genome shotgun (WGS) entry which is preliminary data.</text>
</comment>
<feature type="chain" id="PRO_5035719867" description="peroxidase" evidence="22">
    <location>
        <begin position="24"/>
        <end position="896"/>
    </location>
</feature>
<dbReference type="PROSITE" id="PS50873">
    <property type="entry name" value="PEROXIDASE_4"/>
    <property type="match status" value="1"/>
</dbReference>
<evidence type="ECO:0000256" key="7">
    <source>
        <dbReference type="ARBA" id="ARBA00022559"/>
    </source>
</evidence>
<evidence type="ECO:0000256" key="21">
    <source>
        <dbReference type="SAM" id="MobiDB-lite"/>
    </source>
</evidence>
<feature type="binding site" evidence="17">
    <location>
        <position position="74"/>
    </location>
    <ligand>
        <name>Ca(2+)</name>
        <dbReference type="ChEBI" id="CHEBI:29108"/>
        <label>1</label>
    </ligand>
</feature>
<reference evidence="24" key="1">
    <citation type="submission" date="2019-12" db="EMBL/GenBank/DDBJ databases">
        <title>Genome sequencing and annotation of Brassica cretica.</title>
        <authorList>
            <person name="Studholme D.J."/>
            <person name="Sarris P.F."/>
        </authorList>
    </citation>
    <scope>NUCLEOTIDE SEQUENCE</scope>
    <source>
        <strain evidence="24">PFS-001/15</strain>
        <tissue evidence="24">Leaf</tissue>
    </source>
</reference>
<evidence type="ECO:0000256" key="17">
    <source>
        <dbReference type="PIRSR" id="PIRSR600823-3"/>
    </source>
</evidence>
<evidence type="ECO:0000256" key="18">
    <source>
        <dbReference type="PIRSR" id="PIRSR600823-4"/>
    </source>
</evidence>
<feature type="region of interest" description="Disordered" evidence="21">
    <location>
        <begin position="281"/>
        <end position="360"/>
    </location>
</feature>
<evidence type="ECO:0000256" key="6">
    <source>
        <dbReference type="ARBA" id="ARBA00012313"/>
    </source>
</evidence>
<dbReference type="Gene3D" id="1.10.520.10">
    <property type="match status" value="1"/>
</dbReference>
<dbReference type="Pfam" id="PF00141">
    <property type="entry name" value="peroxidase"/>
    <property type="match status" value="1"/>
</dbReference>
<dbReference type="GO" id="GO:0020037">
    <property type="term" value="F:heme binding"/>
    <property type="evidence" value="ECO:0007669"/>
    <property type="project" value="InterPro"/>
</dbReference>
<dbReference type="Pfam" id="PF08323">
    <property type="entry name" value="Glyco_transf_5"/>
    <property type="match status" value="2"/>
</dbReference>
<evidence type="ECO:0000256" key="3">
    <source>
        <dbReference type="ARBA" id="ARBA00002322"/>
    </source>
</evidence>
<comment type="cofactor">
    <cofactor evidence="17">
        <name>Ca(2+)</name>
        <dbReference type="ChEBI" id="CHEBI:29108"/>
    </cofactor>
    <text evidence="17">Binds 2 calcium ions per subunit.</text>
</comment>
<proteinExistence type="inferred from homology"/>
<dbReference type="GO" id="GO:0019252">
    <property type="term" value="P:starch biosynthetic process"/>
    <property type="evidence" value="ECO:0007669"/>
    <property type="project" value="UniProtKB-KW"/>
</dbReference>
<keyword evidence="17" id="KW-0106">Calcium</keyword>
<evidence type="ECO:0000256" key="2">
    <source>
        <dbReference type="ARBA" id="ARBA00001970"/>
    </source>
</evidence>
<evidence type="ECO:0000256" key="13">
    <source>
        <dbReference type="ARBA" id="ARBA00022946"/>
    </source>
</evidence>
<dbReference type="CDD" id="cd03791">
    <property type="entry name" value="GT5_Glycogen_synthase_DULL1-like"/>
    <property type="match status" value="1"/>
</dbReference>
<evidence type="ECO:0000256" key="14">
    <source>
        <dbReference type="ARBA" id="ARBA00023002"/>
    </source>
</evidence>
<dbReference type="PRINTS" id="PR00458">
    <property type="entry name" value="PEROXIDASE"/>
</dbReference>
<dbReference type="GO" id="GO:0140825">
    <property type="term" value="F:lactoperoxidase activity"/>
    <property type="evidence" value="ECO:0007669"/>
    <property type="project" value="UniProtKB-EC"/>
</dbReference>
<comment type="pathway">
    <text evidence="4">Glycan biosynthesis; starch biosynthesis.</text>
</comment>
<dbReference type="GO" id="GO:0006979">
    <property type="term" value="P:response to oxidative stress"/>
    <property type="evidence" value="ECO:0007669"/>
    <property type="project" value="InterPro"/>
</dbReference>
<keyword evidence="22" id="KW-0732">Signal</keyword>
<dbReference type="InterPro" id="IPR010255">
    <property type="entry name" value="Haem_peroxidase_sf"/>
</dbReference>
<feature type="disulfide bond" evidence="19">
    <location>
        <begin position="35"/>
        <end position="113"/>
    </location>
</feature>
<sequence length="896" mass="98888">MVASKRLVVSCFLLVLLLAEANAQGLKVGFYSKTCPHAEGIVRKVVFAAMKKAPTLGAPLLRMFFHDCFVRGCDGSVLLDSSNNQAEKNAVPNLSLRGFGIIDDSKAALEKVCPGIVSCSDILALIARDAMVAIKSQPRVTWRSVVRVSFPDFASGSLSFRRRSFVVSCVGSDSSGAASGGDDEQQEDALQATIDKSKKVLDMQRNLLHQIAERRKLVSSIKDTTPNLDHGKPSANEDYGSSSSSSVSANTDAIKKEENGNGSAIIFEQISRGKPWSSVVVDSSVDPSSALTSSKKTSDNGNPSKSPAGAFWSDPLPSYLTKTPETSSVKTEEYMETKEEKTHEEEASSDTVRDEEKPPPLAGANVMNVILVAAECAPFSKTTPLVILFDCGLGDVAGALPKALARRRHRVMVVVPRYAEYEEAKDVGVRKRYKVAGQDMEVMYFHAYIDGVDFVFIDSPVLRHLSNNIYGGNRLDILKRMVLFCKAAVEVPWYVPCGGVCYGDGNLAFIANDWHTALLPVPWYVPCGGVCYGDGNLAFIANDWHTALLPVYLKAYYRDHGLMKYTRSVLVIHNIAHQGRGPVDDFSYVDLPGHYLDSFKLYDPVGGEHFNIFAAGLKAADRVFTVSHGYSWEVKTLEGGWGLHNIISENDWKFRGIVNGIDTKEWNPKSDIHLHSDDYTNYSLETLHIGKPQCKAALQRELGLPVRPDVPLIGFIGRLDHQKGVDLIAEAVPWMMSQDVPLVMLGTGRPDLEEVLRRMEHQYRDKARGWVGFSVRTAHRITAGADVLLMPSRFEPCGLNQLYAMKYGTVPVVHAVGGLRDTVQQFDPYSETGLGWTFDSAEAGKLIHALGNCLLTYREYKESWEGLQRRGMTQDMSWDNAAEKYEEVLVAAKYQW</sequence>
<dbReference type="NCBIfam" id="TIGR02095">
    <property type="entry name" value="glgA"/>
    <property type="match status" value="1"/>
</dbReference>
<dbReference type="InterPro" id="IPR011835">
    <property type="entry name" value="GS/SS"/>
</dbReference>
<feature type="binding site" evidence="17">
    <location>
        <position position="67"/>
    </location>
    <ligand>
        <name>Ca(2+)</name>
        <dbReference type="ChEBI" id="CHEBI:29108"/>
        <label>1</label>
    </ligand>
</feature>
<feature type="active site" description="Proton acceptor" evidence="16">
    <location>
        <position position="66"/>
    </location>
</feature>
<dbReference type="SUPFAM" id="SSF48113">
    <property type="entry name" value="Heme-dependent peroxidases"/>
    <property type="match status" value="1"/>
</dbReference>
<keyword evidence="19" id="KW-1015">Disulfide bond</keyword>
<protein>
    <recommendedName>
        <fullName evidence="6">peroxidase</fullName>
        <ecNumber evidence="6">1.11.1.7</ecNumber>
    </recommendedName>
</protein>
<feature type="compositionally biased region" description="Basic and acidic residues" evidence="21">
    <location>
        <begin position="330"/>
        <end position="358"/>
    </location>
</feature>
<evidence type="ECO:0000256" key="9">
    <source>
        <dbReference type="ARBA" id="ARBA00022676"/>
    </source>
</evidence>
<comment type="similarity">
    <text evidence="20">Belongs to the peroxidase family.</text>
</comment>
<dbReference type="PANTHER" id="PTHR45825:SF2">
    <property type="entry name" value="STARCH SYNTHASE 2, CHLOROPLASTIC_AMYLOPLASTIC"/>
    <property type="match status" value="1"/>
</dbReference>
<dbReference type="InterPro" id="IPR002016">
    <property type="entry name" value="Haem_peroxidase"/>
</dbReference>
<dbReference type="PRINTS" id="PR00461">
    <property type="entry name" value="PLPEROXIDASE"/>
</dbReference>
<name>A0A8S9GA79_BRACR</name>
<feature type="compositionally biased region" description="Polar residues" evidence="21">
    <location>
        <begin position="290"/>
        <end position="305"/>
    </location>
</feature>
<dbReference type="EMBL" id="QGKW02002005">
    <property type="protein sequence ID" value="KAF2541348.1"/>
    <property type="molecule type" value="Genomic_DNA"/>
</dbReference>
<feature type="site" description="Transition state stabilizer" evidence="18">
    <location>
        <position position="62"/>
    </location>
</feature>
<dbReference type="GO" id="GO:0046872">
    <property type="term" value="F:metal ion binding"/>
    <property type="evidence" value="ECO:0007669"/>
    <property type="project" value="UniProtKB-KW"/>
</dbReference>
<keyword evidence="13" id="KW-0809">Transit peptide</keyword>
<comment type="function">
    <text evidence="3">Removal of H(2)O(2), oxidation of toxic reductants, biosynthesis and degradation of lignin, suberization, auxin catabolism, response to environmental stresses such as wounding, pathogen attack and oxidative stress. These functions might be dependent on each isozyme/isoform in each plant tissue.</text>
</comment>
<dbReference type="Proteomes" id="UP000712281">
    <property type="component" value="Unassembled WGS sequence"/>
</dbReference>
<feature type="compositionally biased region" description="Polar residues" evidence="21">
    <location>
        <begin position="320"/>
        <end position="329"/>
    </location>
</feature>
<feature type="binding site" evidence="17">
    <location>
        <position position="87"/>
    </location>
    <ligand>
        <name>Ca(2+)</name>
        <dbReference type="ChEBI" id="CHEBI:29108"/>
        <label>1</label>
    </ligand>
</feature>
<feature type="binding site" evidence="17">
    <location>
        <position position="72"/>
    </location>
    <ligand>
        <name>Ca(2+)</name>
        <dbReference type="ChEBI" id="CHEBI:29108"/>
        <label>1</label>
    </ligand>
</feature>
<comment type="catalytic activity">
    <reaction evidence="1">
        <text>2 a phenolic donor + H2O2 = 2 a phenolic radical donor + 2 H2O</text>
        <dbReference type="Rhea" id="RHEA:56136"/>
        <dbReference type="ChEBI" id="CHEBI:15377"/>
        <dbReference type="ChEBI" id="CHEBI:16240"/>
        <dbReference type="ChEBI" id="CHEBI:139520"/>
        <dbReference type="ChEBI" id="CHEBI:139521"/>
        <dbReference type="EC" id="1.11.1.7"/>
    </reaction>
</comment>
<evidence type="ECO:0000256" key="4">
    <source>
        <dbReference type="ARBA" id="ARBA00004727"/>
    </source>
</evidence>
<dbReference type="InterPro" id="IPR019794">
    <property type="entry name" value="Peroxidases_AS"/>
</dbReference>
<comment type="cofactor">
    <cofactor evidence="2">
        <name>heme b</name>
        <dbReference type="ChEBI" id="CHEBI:60344"/>
    </cofactor>
</comment>
<evidence type="ECO:0000256" key="10">
    <source>
        <dbReference type="ARBA" id="ARBA00022679"/>
    </source>
</evidence>
<dbReference type="SUPFAM" id="SSF53756">
    <property type="entry name" value="UDP-Glycosyltransferase/glycogen phosphorylase"/>
    <property type="match status" value="1"/>
</dbReference>